<dbReference type="PROSITE" id="PS00678">
    <property type="entry name" value="WD_REPEATS_1"/>
    <property type="match status" value="1"/>
</dbReference>
<organism evidence="4">
    <name type="scientific">Hydra vulgaris</name>
    <name type="common">Hydra</name>
    <name type="synonym">Hydra attenuata</name>
    <dbReference type="NCBI Taxonomy" id="6087"/>
    <lineage>
        <taxon>Eukaryota</taxon>
        <taxon>Metazoa</taxon>
        <taxon>Cnidaria</taxon>
        <taxon>Hydrozoa</taxon>
        <taxon>Hydroidolina</taxon>
        <taxon>Anthoathecata</taxon>
        <taxon>Aplanulata</taxon>
        <taxon>Hydridae</taxon>
        <taxon>Hydra</taxon>
    </lineage>
</organism>
<keyword evidence="2" id="KW-0677">Repeat</keyword>
<dbReference type="OrthoDB" id="128867at2759"/>
<dbReference type="PANTHER" id="PTHR44472:SF1">
    <property type="entry name" value="DDB1 AND CUL4 ASSOCIATED FACTOR 4"/>
    <property type="match status" value="1"/>
</dbReference>
<dbReference type="Gene3D" id="2.130.10.10">
    <property type="entry name" value="YVTN repeat-like/Quinoprotein amine dehydrogenase"/>
    <property type="match status" value="1"/>
</dbReference>
<keyword evidence="1 3" id="KW-0853">WD repeat</keyword>
<feature type="repeat" description="WD" evidence="3">
    <location>
        <begin position="316"/>
        <end position="359"/>
    </location>
</feature>
<dbReference type="SMART" id="SM00320">
    <property type="entry name" value="WD40"/>
    <property type="match status" value="3"/>
</dbReference>
<evidence type="ECO:0000313" key="4">
    <source>
        <dbReference type="EMBL" id="CDG68448.1"/>
    </source>
</evidence>
<dbReference type="InterPro" id="IPR052254">
    <property type="entry name" value="CUL4-DDB1_E3_ligase_receptor"/>
</dbReference>
<dbReference type="OMA" id="AMEYNNY"/>
<evidence type="ECO:0000256" key="3">
    <source>
        <dbReference type="PROSITE-ProRule" id="PRU00221"/>
    </source>
</evidence>
<proteinExistence type="evidence at transcript level"/>
<name>T2M833_HYDVU</name>
<dbReference type="AlphaFoldDB" id="T2M833"/>
<evidence type="ECO:0000256" key="1">
    <source>
        <dbReference type="ARBA" id="ARBA00022574"/>
    </source>
</evidence>
<dbReference type="InterPro" id="IPR019775">
    <property type="entry name" value="WD40_repeat_CS"/>
</dbReference>
<accession>T2M833</accession>
<dbReference type="PANTHER" id="PTHR44472">
    <property type="entry name" value="DDB1- AND CUL4-ASSOCIATED FACTOR 4-RELATED"/>
    <property type="match status" value="1"/>
</dbReference>
<dbReference type="GeneID" id="100212491"/>
<gene>
    <name evidence="4" type="primary">DCAF4</name>
</gene>
<sequence>MNREIPGFYFDTVKKKYFKITKDFKKPKPSPEKRLSFKRGCTLFDKLQLRSVFLNQRNSVLKASQLHLFNQICMGDWKNAKCIPLEFSSSLLTAKKVSVCPFGQIVVIFSRQDKDECLNIIDASCRNNSLVHFSLKDVFSLGNFQGQCLAWSPFQEGHFVYSGVGTFSQNSFVNLCKPLSNTHITLYQDFKNIGYSSVGWSSYDQSVIGVGAHNSTIYLHDIVKRNFISTYKVNSSIQAIHFSKKLPCFFTGCQCGFLYQIDYRSKNKICVLDNSSQLCCIDSIKLLNDENYIILSDLGGKLIKTDIRMKRCVTEYIGHINNYYPLDFFIDSYENFVFTIGSDSYIRVWDIKSSQLEISVCVQGTSKNLEKPCISYSPNLCKNYDYGALLCCFENKFQIWPLV</sequence>
<protein>
    <submittedName>
        <fullName evidence="4">DDB1-and CUL4-associated factor 4</fullName>
    </submittedName>
</protein>
<dbReference type="InterPro" id="IPR036322">
    <property type="entry name" value="WD40_repeat_dom_sf"/>
</dbReference>
<dbReference type="KEGG" id="hmg:100212491"/>
<dbReference type="SUPFAM" id="SSF50978">
    <property type="entry name" value="WD40 repeat-like"/>
    <property type="match status" value="1"/>
</dbReference>
<dbReference type="EMBL" id="HAAD01002216">
    <property type="protein sequence ID" value="CDG68448.1"/>
    <property type="molecule type" value="mRNA"/>
</dbReference>
<reference evidence="4" key="1">
    <citation type="journal article" date="2013" name="Genome Biol. Evol.">
        <title>Punctuated emergences of genetic and phenotypic innovations in eumetazoan, bilaterian, euteleostome, and hominidae ancestors.</title>
        <authorList>
            <person name="Wenger Y."/>
            <person name="Galliot B."/>
        </authorList>
    </citation>
    <scope>NUCLEOTIDE SEQUENCE</scope>
    <source>
        <tissue evidence="4">Whole animals</tissue>
    </source>
</reference>
<dbReference type="InterPro" id="IPR001680">
    <property type="entry name" value="WD40_rpt"/>
</dbReference>
<dbReference type="Pfam" id="PF23761">
    <property type="entry name" value="Beta-prop_DCAF4"/>
    <property type="match status" value="1"/>
</dbReference>
<dbReference type="PROSITE" id="PS50082">
    <property type="entry name" value="WD_REPEATS_2"/>
    <property type="match status" value="1"/>
</dbReference>
<dbReference type="GO" id="GO:0080008">
    <property type="term" value="C:Cul4-RING E3 ubiquitin ligase complex"/>
    <property type="evidence" value="ECO:0007669"/>
    <property type="project" value="TreeGrafter"/>
</dbReference>
<dbReference type="InterPro" id="IPR015943">
    <property type="entry name" value="WD40/YVTN_repeat-like_dom_sf"/>
</dbReference>
<evidence type="ECO:0000256" key="2">
    <source>
        <dbReference type="ARBA" id="ARBA00022737"/>
    </source>
</evidence>